<dbReference type="InterPro" id="IPR033121">
    <property type="entry name" value="PEPTIDASE_A1"/>
</dbReference>
<organism evidence="5 6">
    <name type="scientific">Cordylochernes scorpioides</name>
    <dbReference type="NCBI Taxonomy" id="51811"/>
    <lineage>
        <taxon>Eukaryota</taxon>
        <taxon>Metazoa</taxon>
        <taxon>Ecdysozoa</taxon>
        <taxon>Arthropoda</taxon>
        <taxon>Chelicerata</taxon>
        <taxon>Arachnida</taxon>
        <taxon>Pseudoscorpiones</taxon>
        <taxon>Cheliferoidea</taxon>
        <taxon>Chernetidae</taxon>
        <taxon>Cordylochernes</taxon>
    </lineage>
</organism>
<feature type="compositionally biased region" description="Low complexity" evidence="3">
    <location>
        <begin position="78"/>
        <end position="94"/>
    </location>
</feature>
<evidence type="ECO:0000313" key="6">
    <source>
        <dbReference type="Proteomes" id="UP001235939"/>
    </source>
</evidence>
<keyword evidence="2" id="KW-0645">Protease</keyword>
<sequence>MDEKPGKYNLFTLCRVPLHRMQTVRQQMHEVGTPIQLLRPRPNLLTGGSGPVPEPLSNYMDFQVPAETSSHTTVPVYRPSTTAPSPSAPRPSSSPWCLTLAPPTCGCPPSTASGPTLPAVSGNCLFSTLLVWKFEFQGHHGSEPGFHHKYDRSASSTYTANGTNIEIKYGSGSMTGILSQDVVNVGTAQVKNQGFAEAITEPGLTFVAAKFDGILGLGFPQISVQGVPPIFNNMIAQGLVSQPIFSFYLNRSIGPSCCLTIPYNGPRNLKINFIGCGTPKCCKLDARSGLKGRVLCRDPTQSPGGEIIFGGSDPDHYDGNFTYVPVNKKGYWQFSLDGVSVNGQGGQYCAGGCQAIADTGTSLIAGPTEEITKLNQQIGATPLAMGEYMVDCNLIPSLPTISFVVGGRAFDLKGKDYVLQRYPQKGSNPACGCLQVSQFGKTICLSGFMGLDVPKPMGPLWILGDVFIGRYYTEFDYGNSRIGLAVA</sequence>
<gene>
    <name evidence="5" type="ORF">LAZ67_13003171</name>
</gene>
<dbReference type="PANTHER" id="PTHR47966">
    <property type="entry name" value="BETA-SITE APP-CLEAVING ENZYME, ISOFORM A-RELATED"/>
    <property type="match status" value="1"/>
</dbReference>
<feature type="domain" description="Peptidase A1" evidence="4">
    <location>
        <begin position="99"/>
        <end position="485"/>
    </location>
</feature>
<dbReference type="Gene3D" id="2.60.40.1960">
    <property type="match status" value="1"/>
</dbReference>
<evidence type="ECO:0000256" key="3">
    <source>
        <dbReference type="SAM" id="MobiDB-lite"/>
    </source>
</evidence>
<reference evidence="5 6" key="1">
    <citation type="submission" date="2022-01" db="EMBL/GenBank/DDBJ databases">
        <title>A chromosomal length assembly of Cordylochernes scorpioides.</title>
        <authorList>
            <person name="Zeh D."/>
            <person name="Zeh J."/>
        </authorList>
    </citation>
    <scope>NUCLEOTIDE SEQUENCE [LARGE SCALE GENOMIC DNA]</scope>
    <source>
        <strain evidence="5">IN4F17</strain>
        <tissue evidence="5">Whole Body</tissue>
    </source>
</reference>
<protein>
    <submittedName>
        <fullName evidence="5">CTSE</fullName>
    </submittedName>
</protein>
<dbReference type="Pfam" id="PF00026">
    <property type="entry name" value="Asp"/>
    <property type="match status" value="2"/>
</dbReference>
<keyword evidence="2" id="KW-0064">Aspartyl protease</keyword>
<dbReference type="InterPro" id="IPR001461">
    <property type="entry name" value="Aspartic_peptidase_A1"/>
</dbReference>
<keyword evidence="2" id="KW-0378">Hydrolase</keyword>
<evidence type="ECO:0000259" key="4">
    <source>
        <dbReference type="PROSITE" id="PS51767"/>
    </source>
</evidence>
<evidence type="ECO:0000256" key="1">
    <source>
        <dbReference type="ARBA" id="ARBA00007447"/>
    </source>
</evidence>
<dbReference type="SUPFAM" id="SSF50630">
    <property type="entry name" value="Acid proteases"/>
    <property type="match status" value="1"/>
</dbReference>
<dbReference type="Gene3D" id="2.40.70.10">
    <property type="entry name" value="Acid Proteases"/>
    <property type="match status" value="2"/>
</dbReference>
<dbReference type="PROSITE" id="PS00141">
    <property type="entry name" value="ASP_PROTEASE"/>
    <property type="match status" value="1"/>
</dbReference>
<dbReference type="Proteomes" id="UP001235939">
    <property type="component" value="Chromosome 13"/>
</dbReference>
<evidence type="ECO:0000256" key="2">
    <source>
        <dbReference type="RuleBase" id="RU000454"/>
    </source>
</evidence>
<dbReference type="PANTHER" id="PTHR47966:SF51">
    <property type="entry name" value="BETA-SITE APP-CLEAVING ENZYME, ISOFORM A-RELATED"/>
    <property type="match status" value="1"/>
</dbReference>
<proteinExistence type="inferred from homology"/>
<dbReference type="PRINTS" id="PR00792">
    <property type="entry name" value="PEPSIN"/>
</dbReference>
<keyword evidence="6" id="KW-1185">Reference proteome</keyword>
<dbReference type="InterPro" id="IPR021109">
    <property type="entry name" value="Peptidase_aspartic_dom_sf"/>
</dbReference>
<feature type="non-terminal residue" evidence="5">
    <location>
        <position position="1"/>
    </location>
</feature>
<name>A0ABY6L5X7_9ARAC</name>
<evidence type="ECO:0000313" key="5">
    <source>
        <dbReference type="EMBL" id="UYV76254.1"/>
    </source>
</evidence>
<dbReference type="EMBL" id="CP092875">
    <property type="protein sequence ID" value="UYV76254.1"/>
    <property type="molecule type" value="Genomic_DNA"/>
</dbReference>
<dbReference type="InterPro" id="IPR001969">
    <property type="entry name" value="Aspartic_peptidase_AS"/>
</dbReference>
<feature type="region of interest" description="Disordered" evidence="3">
    <location>
        <begin position="70"/>
        <end position="94"/>
    </location>
</feature>
<accession>A0ABY6L5X7</accession>
<comment type="similarity">
    <text evidence="1 2">Belongs to the peptidase A1 family.</text>
</comment>
<dbReference type="PROSITE" id="PS51767">
    <property type="entry name" value="PEPTIDASE_A1"/>
    <property type="match status" value="1"/>
</dbReference>